<evidence type="ECO:0000313" key="3">
    <source>
        <dbReference type="Proteomes" id="UP000540519"/>
    </source>
</evidence>
<keyword evidence="1" id="KW-0732">Signal</keyword>
<evidence type="ECO:0000256" key="1">
    <source>
        <dbReference type="SAM" id="SignalP"/>
    </source>
</evidence>
<dbReference type="EMBL" id="RCNR01000055">
    <property type="protein sequence ID" value="MUH37879.1"/>
    <property type="molecule type" value="Genomic_DNA"/>
</dbReference>
<dbReference type="RefSeq" id="WP_155601059.1">
    <property type="nucleotide sequence ID" value="NZ_RCNR01000055.1"/>
</dbReference>
<proteinExistence type="predicted"/>
<comment type="caution">
    <text evidence="2">The sequence shown here is derived from an EMBL/GenBank/DDBJ whole genome shotgun (WGS) entry which is preliminary data.</text>
</comment>
<evidence type="ECO:0000313" key="2">
    <source>
        <dbReference type="EMBL" id="MUH37879.1"/>
    </source>
</evidence>
<gene>
    <name evidence="2" type="ORF">D9O36_18655</name>
</gene>
<feature type="signal peptide" evidence="1">
    <location>
        <begin position="1"/>
        <end position="24"/>
    </location>
</feature>
<name>A0A7X3D335_9FLAO</name>
<feature type="chain" id="PRO_5031507249" description="Transporter" evidence="1">
    <location>
        <begin position="25"/>
        <end position="282"/>
    </location>
</feature>
<accession>A0A7X3D335</accession>
<keyword evidence="3" id="KW-1185">Reference proteome</keyword>
<dbReference type="Pfam" id="PF13557">
    <property type="entry name" value="Phenol_MetA_deg"/>
    <property type="match status" value="1"/>
</dbReference>
<dbReference type="AlphaFoldDB" id="A0A7X3D335"/>
<dbReference type="Proteomes" id="UP000540519">
    <property type="component" value="Unassembled WGS sequence"/>
</dbReference>
<organism evidence="2 3">
    <name type="scientific">Zobellia amurskyensis</name>
    <dbReference type="NCBI Taxonomy" id="248905"/>
    <lineage>
        <taxon>Bacteria</taxon>
        <taxon>Pseudomonadati</taxon>
        <taxon>Bacteroidota</taxon>
        <taxon>Flavobacteriia</taxon>
        <taxon>Flavobacteriales</taxon>
        <taxon>Flavobacteriaceae</taxon>
        <taxon>Zobellia</taxon>
    </lineage>
</organism>
<evidence type="ECO:0008006" key="4">
    <source>
        <dbReference type="Google" id="ProtNLM"/>
    </source>
</evidence>
<reference evidence="2 3" key="1">
    <citation type="journal article" date="2019" name="Mar. Drugs">
        <title>Comparative Genomics and CAZyme Genome Repertoires of Marine Zobellia amurskyensis KMM 3526(T) and Zobellia laminariae KMM 3676(T).</title>
        <authorList>
            <person name="Chernysheva N."/>
            <person name="Bystritskaya E."/>
            <person name="Stenkova A."/>
            <person name="Golovkin I."/>
            <person name="Nedashkovskaya O."/>
            <person name="Isaeva M."/>
        </authorList>
    </citation>
    <scope>NUCLEOTIDE SEQUENCE [LARGE SCALE GENOMIC DNA]</scope>
    <source>
        <strain evidence="2 3">KMM 3526</strain>
    </source>
</reference>
<dbReference type="OrthoDB" id="9782650at2"/>
<sequence length="282" mass="30855">MQSTLKKYLFTLLFLFSISLFSQGAWTKAKNEAYVQLSYYNIAGYSGIYGNPDYRTERKITDNTLQLFGEYGISDKTTVLLSLPIKMIKAGDLVSSVAGVPITSDGSETALGNLVVGVKHQLYNNKWVISGQLNVEANTGNYFEASGLRSGYDTFTLSPKLNIGRGYDNFFVQASTGVDIRFNDYSSNFRAGAEAGVKPIKRLWLIGFLDFSTSFENGDVELPEANLATGLYLNDQEYVAYGIKGIVEITGKFGVLASYTSAISGTNVPKRAVIGGGIYHKF</sequence>
<protein>
    <recommendedName>
        <fullName evidence="4">Transporter</fullName>
    </recommendedName>
</protein>
<dbReference type="InterPro" id="IPR025737">
    <property type="entry name" value="FApF"/>
</dbReference>